<evidence type="ECO:0000313" key="1">
    <source>
        <dbReference type="EMBL" id="AKL97114.1"/>
    </source>
</evidence>
<sequence>MLKNTKKQRSKENHSMQKNKNLEVLYNKGKSNYIIRHGILSWGISTGIIFILLTGVFQYGFSLKQVVGNLFSSNGLFILSIFALGGFVWGSIMWKWLTKEIEKNKAKKKK</sequence>
<dbReference type="Proteomes" id="UP000035704">
    <property type="component" value="Chromosome"/>
</dbReference>
<accession>A0A0D8I5L1</accession>
<protein>
    <submittedName>
        <fullName evidence="1">Uncharacterized protein</fullName>
    </submittedName>
</protein>
<dbReference type="AlphaFoldDB" id="A0A0D8I5L1"/>
<keyword evidence="2" id="KW-1185">Reference proteome</keyword>
<name>A0A0D8I5L1_9CLOT</name>
<dbReference type="PATRIC" id="fig|84022.5.peg.2523"/>
<organism evidence="1 2">
    <name type="scientific">Clostridium aceticum</name>
    <dbReference type="NCBI Taxonomy" id="84022"/>
    <lineage>
        <taxon>Bacteria</taxon>
        <taxon>Bacillati</taxon>
        <taxon>Bacillota</taxon>
        <taxon>Clostridia</taxon>
        <taxon>Eubacteriales</taxon>
        <taxon>Clostridiaceae</taxon>
        <taxon>Clostridium</taxon>
    </lineage>
</organism>
<gene>
    <name evidence="1" type="ORF">CACET_c36860</name>
</gene>
<dbReference type="EMBL" id="CP009687">
    <property type="protein sequence ID" value="AKL97114.1"/>
    <property type="molecule type" value="Genomic_DNA"/>
</dbReference>
<evidence type="ECO:0000313" key="2">
    <source>
        <dbReference type="Proteomes" id="UP000035704"/>
    </source>
</evidence>
<reference evidence="1 2" key="1">
    <citation type="submission" date="2014-10" db="EMBL/GenBank/DDBJ databases">
        <title>Genome sequence of Clostridium aceticum DSM 1496.</title>
        <authorList>
            <person name="Poehlein A."/>
            <person name="Schiel-Bengelsdorf B."/>
            <person name="Gottschalk G."/>
            <person name="Duerre P."/>
            <person name="Daniel R."/>
        </authorList>
    </citation>
    <scope>NUCLEOTIDE SEQUENCE [LARGE SCALE GENOMIC DNA]</scope>
    <source>
        <strain evidence="1 2">DSM 1496</strain>
    </source>
</reference>
<proteinExistence type="predicted"/>
<dbReference type="KEGG" id="cace:CACET_c36860"/>
<dbReference type="STRING" id="84022.CACET_c36860"/>